<accession>A0A816TBS3</accession>
<keyword evidence="1" id="KW-1133">Transmembrane helix</keyword>
<feature type="transmembrane region" description="Helical" evidence="1">
    <location>
        <begin position="64"/>
        <end position="85"/>
    </location>
</feature>
<feature type="transmembrane region" description="Helical" evidence="1">
    <location>
        <begin position="140"/>
        <end position="160"/>
    </location>
</feature>
<keyword evidence="1" id="KW-0812">Transmembrane</keyword>
<name>A0A816TBS3_9BILA</name>
<dbReference type="Proteomes" id="UP000663824">
    <property type="component" value="Unassembled WGS sequence"/>
</dbReference>
<protein>
    <submittedName>
        <fullName evidence="4">Uncharacterized protein</fullName>
    </submittedName>
</protein>
<dbReference type="EMBL" id="CAJNRE010005901">
    <property type="protein sequence ID" value="CAF2050641.1"/>
    <property type="molecule type" value="Genomic_DNA"/>
</dbReference>
<sequence>MLAIPKETGEQTPLADDNVTRTENFVKEVALDFPSPLTNVASTLAGINQSKRQIRKQPLFSFRLHLWIAFIMWLFSFIVSVMNLSTCCNSTPLPTFLLLYVRCGILVIMVYFSAIIFCYLSNDHTNLIHHGHTLIRHIFVFTHLVILFCIVWLFIGHIWIYGDWPYYETYALTGFGIAIVFIQYVIWIWLIMSYAWNRAWILRLLTKMIENRLNEFSCELGNCETVYAIKNQSSNKNNTSQNKIVLNV</sequence>
<reference evidence="4" key="1">
    <citation type="submission" date="2021-02" db="EMBL/GenBank/DDBJ databases">
        <authorList>
            <person name="Nowell W R."/>
        </authorList>
    </citation>
    <scope>NUCLEOTIDE SEQUENCE</scope>
</reference>
<dbReference type="EMBL" id="CAJNRF010008150">
    <property type="protein sequence ID" value="CAF2098966.1"/>
    <property type="molecule type" value="Genomic_DNA"/>
</dbReference>
<comment type="caution">
    <text evidence="4">The sequence shown here is derived from an EMBL/GenBank/DDBJ whole genome shotgun (WGS) entry which is preliminary data.</text>
</comment>
<evidence type="ECO:0000313" key="3">
    <source>
        <dbReference type="EMBL" id="CAF2050641.1"/>
    </source>
</evidence>
<feature type="transmembrane region" description="Helical" evidence="1">
    <location>
        <begin position="172"/>
        <end position="196"/>
    </location>
</feature>
<organism evidence="4 5">
    <name type="scientific">Rotaria magnacalcarata</name>
    <dbReference type="NCBI Taxonomy" id="392030"/>
    <lineage>
        <taxon>Eukaryota</taxon>
        <taxon>Metazoa</taxon>
        <taxon>Spiralia</taxon>
        <taxon>Gnathifera</taxon>
        <taxon>Rotifera</taxon>
        <taxon>Eurotatoria</taxon>
        <taxon>Bdelloidea</taxon>
        <taxon>Philodinida</taxon>
        <taxon>Philodinidae</taxon>
        <taxon>Rotaria</taxon>
    </lineage>
</organism>
<keyword evidence="1" id="KW-0472">Membrane</keyword>
<dbReference type="AlphaFoldDB" id="A0A816TBS3"/>
<proteinExistence type="predicted"/>
<dbReference type="OrthoDB" id="10110614at2759"/>
<dbReference type="EMBL" id="CAJNOW010017404">
    <property type="protein sequence ID" value="CAF1657220.1"/>
    <property type="molecule type" value="Genomic_DNA"/>
</dbReference>
<feature type="transmembrane region" description="Helical" evidence="1">
    <location>
        <begin position="97"/>
        <end position="120"/>
    </location>
</feature>
<evidence type="ECO:0000313" key="2">
    <source>
        <dbReference type="EMBL" id="CAF1657220.1"/>
    </source>
</evidence>
<evidence type="ECO:0000313" key="4">
    <source>
        <dbReference type="EMBL" id="CAF2098966.1"/>
    </source>
</evidence>
<dbReference type="Proteomes" id="UP000663834">
    <property type="component" value="Unassembled WGS sequence"/>
</dbReference>
<dbReference type="Proteomes" id="UP000663856">
    <property type="component" value="Unassembled WGS sequence"/>
</dbReference>
<gene>
    <name evidence="2" type="ORF">KQP761_LOCUS31220</name>
    <name evidence="3" type="ORF">MBJ925_LOCUS12938</name>
    <name evidence="4" type="ORF">WKI299_LOCUS19818</name>
</gene>
<evidence type="ECO:0000256" key="1">
    <source>
        <dbReference type="SAM" id="Phobius"/>
    </source>
</evidence>
<evidence type="ECO:0000313" key="5">
    <source>
        <dbReference type="Proteomes" id="UP000663856"/>
    </source>
</evidence>